<sequence>MALRYLAMVVVGPLATVEELVRYLNNGRLMGREECSVDDWTRQVAVEVAEELGMPVPEVFTCVPLNSPGVVFQYRIMLEVMSLLTLEQHEEFLAHFSSEQWSDPVQEGMEADVSSTSADGCPDEEVVVEKRIEDEDGISSTSADAQKAVIASESSSASPRRTWLPGYSPEESVNRWWTRSLRRSLWRGRRCVECDLRRWSLSISTAWTLISIWTGCVPE</sequence>
<protein>
    <submittedName>
        <fullName evidence="1">Uncharacterized protein</fullName>
    </submittedName>
</protein>
<comment type="caution">
    <text evidence="1">The sequence shown here is derived from an EMBL/GenBank/DDBJ whole genome shotgun (WGS) entry which is preliminary data.</text>
</comment>
<dbReference type="Proteomes" id="UP000828390">
    <property type="component" value="Unassembled WGS sequence"/>
</dbReference>
<proteinExistence type="predicted"/>
<reference evidence="1" key="1">
    <citation type="journal article" date="2019" name="bioRxiv">
        <title>The Genome of the Zebra Mussel, Dreissena polymorpha: A Resource for Invasive Species Research.</title>
        <authorList>
            <person name="McCartney M.A."/>
            <person name="Auch B."/>
            <person name="Kono T."/>
            <person name="Mallez S."/>
            <person name="Zhang Y."/>
            <person name="Obille A."/>
            <person name="Becker A."/>
            <person name="Abrahante J.E."/>
            <person name="Garbe J."/>
            <person name="Badalamenti J.P."/>
            <person name="Herman A."/>
            <person name="Mangelson H."/>
            <person name="Liachko I."/>
            <person name="Sullivan S."/>
            <person name="Sone E.D."/>
            <person name="Koren S."/>
            <person name="Silverstein K.A.T."/>
            <person name="Beckman K.B."/>
            <person name="Gohl D.M."/>
        </authorList>
    </citation>
    <scope>NUCLEOTIDE SEQUENCE</scope>
    <source>
        <strain evidence="1">Duluth1</strain>
        <tissue evidence="1">Whole animal</tissue>
    </source>
</reference>
<accession>A0A9D4J8N4</accession>
<dbReference type="EMBL" id="JAIWYP010000007">
    <property type="protein sequence ID" value="KAH3799147.1"/>
    <property type="molecule type" value="Genomic_DNA"/>
</dbReference>
<gene>
    <name evidence="1" type="ORF">DPMN_152751</name>
</gene>
<keyword evidence="2" id="KW-1185">Reference proteome</keyword>
<name>A0A9D4J8N4_DREPO</name>
<organism evidence="1 2">
    <name type="scientific">Dreissena polymorpha</name>
    <name type="common">Zebra mussel</name>
    <name type="synonym">Mytilus polymorpha</name>
    <dbReference type="NCBI Taxonomy" id="45954"/>
    <lineage>
        <taxon>Eukaryota</taxon>
        <taxon>Metazoa</taxon>
        <taxon>Spiralia</taxon>
        <taxon>Lophotrochozoa</taxon>
        <taxon>Mollusca</taxon>
        <taxon>Bivalvia</taxon>
        <taxon>Autobranchia</taxon>
        <taxon>Heteroconchia</taxon>
        <taxon>Euheterodonta</taxon>
        <taxon>Imparidentia</taxon>
        <taxon>Neoheterodontei</taxon>
        <taxon>Myida</taxon>
        <taxon>Dreissenoidea</taxon>
        <taxon>Dreissenidae</taxon>
        <taxon>Dreissena</taxon>
    </lineage>
</organism>
<reference evidence="1" key="2">
    <citation type="submission" date="2020-11" db="EMBL/GenBank/DDBJ databases">
        <authorList>
            <person name="McCartney M.A."/>
            <person name="Auch B."/>
            <person name="Kono T."/>
            <person name="Mallez S."/>
            <person name="Becker A."/>
            <person name="Gohl D.M."/>
            <person name="Silverstein K.A.T."/>
            <person name="Koren S."/>
            <person name="Bechman K.B."/>
            <person name="Herman A."/>
            <person name="Abrahante J.E."/>
            <person name="Garbe J."/>
        </authorList>
    </citation>
    <scope>NUCLEOTIDE SEQUENCE</scope>
    <source>
        <strain evidence="1">Duluth1</strain>
        <tissue evidence="1">Whole animal</tissue>
    </source>
</reference>
<dbReference type="AlphaFoldDB" id="A0A9D4J8N4"/>
<evidence type="ECO:0000313" key="1">
    <source>
        <dbReference type="EMBL" id="KAH3799147.1"/>
    </source>
</evidence>
<evidence type="ECO:0000313" key="2">
    <source>
        <dbReference type="Proteomes" id="UP000828390"/>
    </source>
</evidence>